<dbReference type="Gene3D" id="3.40.50.300">
    <property type="entry name" value="P-loop containing nucleotide triphosphate hydrolases"/>
    <property type="match status" value="1"/>
</dbReference>
<keyword evidence="2" id="KW-0547">Nucleotide-binding</keyword>
<evidence type="ECO:0000256" key="3">
    <source>
        <dbReference type="ARBA" id="ARBA00022777"/>
    </source>
</evidence>
<reference evidence="5 6" key="1">
    <citation type="submission" date="2018-04" db="EMBL/GenBank/DDBJ databases">
        <authorList>
            <person name="Huttner S."/>
            <person name="Dainat J."/>
        </authorList>
    </citation>
    <scope>NUCLEOTIDE SEQUENCE [LARGE SCALE GENOMIC DNA]</scope>
</reference>
<keyword evidence="3 4" id="KW-0418">Kinase</keyword>
<dbReference type="GO" id="GO:0019205">
    <property type="term" value="F:nucleobase-containing compound kinase activity"/>
    <property type="evidence" value="ECO:0007669"/>
    <property type="project" value="InterPro"/>
</dbReference>
<dbReference type="InterPro" id="IPR027417">
    <property type="entry name" value="P-loop_NTPase"/>
</dbReference>
<dbReference type="PRINTS" id="PR00094">
    <property type="entry name" value="ADENYLTKNASE"/>
</dbReference>
<dbReference type="InterPro" id="IPR033690">
    <property type="entry name" value="Adenylat_kinase_CS"/>
</dbReference>
<dbReference type="PROSITE" id="PS00113">
    <property type="entry name" value="ADENYLATE_KINASE"/>
    <property type="match status" value="1"/>
</dbReference>
<dbReference type="InterPro" id="IPR000850">
    <property type="entry name" value="Adenylat/UMP-CMP_kin"/>
</dbReference>
<dbReference type="AlphaFoldDB" id="A0A3S4F3Y0"/>
<dbReference type="CDD" id="cd01428">
    <property type="entry name" value="ADK"/>
    <property type="match status" value="1"/>
</dbReference>
<evidence type="ECO:0000256" key="2">
    <source>
        <dbReference type="ARBA" id="ARBA00022741"/>
    </source>
</evidence>
<dbReference type="SUPFAM" id="SSF52540">
    <property type="entry name" value="P-loop containing nucleoside triphosphate hydrolases"/>
    <property type="match status" value="1"/>
</dbReference>
<dbReference type="PANTHER" id="PTHR23359">
    <property type="entry name" value="NUCLEOTIDE KINASE"/>
    <property type="match status" value="1"/>
</dbReference>
<organism evidence="5 6">
    <name type="scientific">Thermothielavioides terrestris</name>
    <dbReference type="NCBI Taxonomy" id="2587410"/>
    <lineage>
        <taxon>Eukaryota</taxon>
        <taxon>Fungi</taxon>
        <taxon>Dikarya</taxon>
        <taxon>Ascomycota</taxon>
        <taxon>Pezizomycotina</taxon>
        <taxon>Sordariomycetes</taxon>
        <taxon>Sordariomycetidae</taxon>
        <taxon>Sordariales</taxon>
        <taxon>Chaetomiaceae</taxon>
        <taxon>Thermothielavioides</taxon>
    </lineage>
</organism>
<evidence type="ECO:0000313" key="6">
    <source>
        <dbReference type="Proteomes" id="UP000289323"/>
    </source>
</evidence>
<dbReference type="Pfam" id="PF00406">
    <property type="entry name" value="ADK"/>
    <property type="match status" value="1"/>
</dbReference>
<sequence>MEMANDDGKPRYIFVIGTLCKRLAQTYDFTHISVGDLLREKTHDTNISRYLENNELLPSQYLFPVLRDAFRNALPGRPIILDGFPRQQEQIGEFEETFDEPRLVLFFQCPRQLAKERVLGRKEGRPGDTSEVFDKRYKEYLELNPPILDYYGSIRGKGTLVEVNTSSGIDVSWERLLKALQERKEWKQLLRRD</sequence>
<gene>
    <name evidence="5" type="ORF">TT172_LOCUS6264</name>
</gene>
<dbReference type="EMBL" id="OUUZ01000011">
    <property type="protein sequence ID" value="SPQ23845.1"/>
    <property type="molecule type" value="Genomic_DNA"/>
</dbReference>
<comment type="similarity">
    <text evidence="4">Belongs to the adenylate kinase family.</text>
</comment>
<evidence type="ECO:0000256" key="1">
    <source>
        <dbReference type="ARBA" id="ARBA00022679"/>
    </source>
</evidence>
<name>A0A3S4F3Y0_9PEZI</name>
<proteinExistence type="inferred from homology"/>
<accession>A0A3S4F3Y0</accession>
<protein>
    <submittedName>
        <fullName evidence="5">Dd71522e-a6d0-4b6a-acc2-a1cc6b8b9377</fullName>
    </submittedName>
</protein>
<keyword evidence="1 4" id="KW-0808">Transferase</keyword>
<dbReference type="GO" id="GO:0006139">
    <property type="term" value="P:nucleobase-containing compound metabolic process"/>
    <property type="evidence" value="ECO:0007669"/>
    <property type="project" value="InterPro"/>
</dbReference>
<evidence type="ECO:0000256" key="4">
    <source>
        <dbReference type="RuleBase" id="RU003330"/>
    </source>
</evidence>
<dbReference type="GO" id="GO:0005524">
    <property type="term" value="F:ATP binding"/>
    <property type="evidence" value="ECO:0007669"/>
    <property type="project" value="InterPro"/>
</dbReference>
<dbReference type="HAMAP" id="MF_00235">
    <property type="entry name" value="Adenylate_kinase_Adk"/>
    <property type="match status" value="1"/>
</dbReference>
<evidence type="ECO:0000313" key="5">
    <source>
        <dbReference type="EMBL" id="SPQ23845.1"/>
    </source>
</evidence>
<dbReference type="Proteomes" id="UP000289323">
    <property type="component" value="Unassembled WGS sequence"/>
</dbReference>